<keyword evidence="6" id="KW-0812">Transmembrane</keyword>
<dbReference type="RefSeq" id="WP_203388199.1">
    <property type="nucleotide sequence ID" value="NZ_CP064781.1"/>
</dbReference>
<dbReference type="NCBIfam" id="TIGR01352">
    <property type="entry name" value="tonB_Cterm"/>
    <property type="match status" value="1"/>
</dbReference>
<reference evidence="13" key="1">
    <citation type="submission" date="2020-11" db="EMBL/GenBank/DDBJ databases">
        <title>Azospira restricta DSM 18626 genome sequence.</title>
        <authorList>
            <person name="Moe W.M."/>
        </authorList>
    </citation>
    <scope>NUCLEOTIDE SEQUENCE</scope>
    <source>
        <strain evidence="13">DSM 18626</strain>
    </source>
</reference>
<evidence type="ECO:0000256" key="8">
    <source>
        <dbReference type="ARBA" id="ARBA00022989"/>
    </source>
</evidence>
<keyword evidence="5" id="KW-0997">Cell inner membrane</keyword>
<dbReference type="AlphaFoldDB" id="A0A974SQI3"/>
<evidence type="ECO:0000256" key="11">
    <source>
        <dbReference type="SAM" id="SignalP"/>
    </source>
</evidence>
<dbReference type="GO" id="GO:0031992">
    <property type="term" value="F:energy transducer activity"/>
    <property type="evidence" value="ECO:0007669"/>
    <property type="project" value="TreeGrafter"/>
</dbReference>
<dbReference type="Gene3D" id="3.30.1150.10">
    <property type="match status" value="1"/>
</dbReference>
<dbReference type="Proteomes" id="UP000663444">
    <property type="component" value="Chromosome"/>
</dbReference>
<evidence type="ECO:0000256" key="1">
    <source>
        <dbReference type="ARBA" id="ARBA00004383"/>
    </source>
</evidence>
<evidence type="ECO:0000256" key="5">
    <source>
        <dbReference type="ARBA" id="ARBA00022519"/>
    </source>
</evidence>
<feature type="signal peptide" evidence="11">
    <location>
        <begin position="1"/>
        <end position="20"/>
    </location>
</feature>
<dbReference type="GO" id="GO:0055085">
    <property type="term" value="P:transmembrane transport"/>
    <property type="evidence" value="ECO:0007669"/>
    <property type="project" value="InterPro"/>
</dbReference>
<evidence type="ECO:0000259" key="12">
    <source>
        <dbReference type="PROSITE" id="PS52015"/>
    </source>
</evidence>
<keyword evidence="8" id="KW-1133">Transmembrane helix</keyword>
<dbReference type="PROSITE" id="PS52015">
    <property type="entry name" value="TONB_CTD"/>
    <property type="match status" value="1"/>
</dbReference>
<keyword evidence="14" id="KW-1185">Reference proteome</keyword>
<evidence type="ECO:0000256" key="4">
    <source>
        <dbReference type="ARBA" id="ARBA00022475"/>
    </source>
</evidence>
<evidence type="ECO:0000256" key="2">
    <source>
        <dbReference type="ARBA" id="ARBA00006555"/>
    </source>
</evidence>
<name>A0A974SQI3_9RHOO</name>
<dbReference type="PANTHER" id="PTHR33446">
    <property type="entry name" value="PROTEIN TONB-RELATED"/>
    <property type="match status" value="1"/>
</dbReference>
<dbReference type="InterPro" id="IPR037682">
    <property type="entry name" value="TonB_C"/>
</dbReference>
<feature type="domain" description="TonB C-terminal" evidence="12">
    <location>
        <begin position="93"/>
        <end position="178"/>
    </location>
</feature>
<keyword evidence="4" id="KW-1003">Cell membrane</keyword>
<dbReference type="GO" id="GO:0098797">
    <property type="term" value="C:plasma membrane protein complex"/>
    <property type="evidence" value="ECO:0007669"/>
    <property type="project" value="TreeGrafter"/>
</dbReference>
<feature type="region of interest" description="Disordered" evidence="10">
    <location>
        <begin position="64"/>
        <end position="90"/>
    </location>
</feature>
<dbReference type="EMBL" id="CP064781">
    <property type="protein sequence ID" value="QRJ64673.1"/>
    <property type="molecule type" value="Genomic_DNA"/>
</dbReference>
<proteinExistence type="inferred from homology"/>
<evidence type="ECO:0000313" key="13">
    <source>
        <dbReference type="EMBL" id="QRJ64673.1"/>
    </source>
</evidence>
<evidence type="ECO:0000256" key="7">
    <source>
        <dbReference type="ARBA" id="ARBA00022927"/>
    </source>
</evidence>
<sequence>MTTSPRRLLLAFAASLLLHAAALGHGAWRDLLRPPPARVLQATLRLPPVEVPPAEPLLKNTLNEEREAPPAPPPETPAAQTPAAAPPAKAAARQVRAAQKKLAEHLYYPPEAIARGLEGEARLILTLAADGGIADVRLAASSGHRLLDDAAVKAAWAIGRLPGVTARELILPVIFRLQ</sequence>
<keyword evidence="3" id="KW-0813">Transport</keyword>
<dbReference type="PANTHER" id="PTHR33446:SF2">
    <property type="entry name" value="PROTEIN TONB"/>
    <property type="match status" value="1"/>
</dbReference>
<evidence type="ECO:0000313" key="14">
    <source>
        <dbReference type="Proteomes" id="UP000663444"/>
    </source>
</evidence>
<dbReference type="Pfam" id="PF03544">
    <property type="entry name" value="TonB_C"/>
    <property type="match status" value="1"/>
</dbReference>
<feature type="chain" id="PRO_5037271201" evidence="11">
    <location>
        <begin position="21"/>
        <end position="178"/>
    </location>
</feature>
<dbReference type="KEGG" id="ares:IWH25_04800"/>
<evidence type="ECO:0000256" key="6">
    <source>
        <dbReference type="ARBA" id="ARBA00022692"/>
    </source>
</evidence>
<accession>A0A974SQI3</accession>
<keyword evidence="7" id="KW-0653">Protein transport</keyword>
<evidence type="ECO:0000256" key="9">
    <source>
        <dbReference type="ARBA" id="ARBA00023136"/>
    </source>
</evidence>
<keyword evidence="9" id="KW-0472">Membrane</keyword>
<dbReference type="GO" id="GO:0015031">
    <property type="term" value="P:protein transport"/>
    <property type="evidence" value="ECO:0007669"/>
    <property type="project" value="UniProtKB-KW"/>
</dbReference>
<gene>
    <name evidence="13" type="ORF">IWH25_04800</name>
</gene>
<dbReference type="InterPro" id="IPR051045">
    <property type="entry name" value="TonB-dependent_transducer"/>
</dbReference>
<keyword evidence="11" id="KW-0732">Signal</keyword>
<evidence type="ECO:0000256" key="3">
    <source>
        <dbReference type="ARBA" id="ARBA00022448"/>
    </source>
</evidence>
<comment type="similarity">
    <text evidence="2">Belongs to the TonB family.</text>
</comment>
<feature type="compositionally biased region" description="Low complexity" evidence="10">
    <location>
        <begin position="77"/>
        <end position="90"/>
    </location>
</feature>
<comment type="subcellular location">
    <subcellularLocation>
        <location evidence="1">Cell inner membrane</location>
        <topology evidence="1">Single-pass membrane protein</topology>
        <orientation evidence="1">Periplasmic side</orientation>
    </subcellularLocation>
</comment>
<organism evidence="13 14">
    <name type="scientific">Azospira restricta</name>
    <dbReference type="NCBI Taxonomy" id="404405"/>
    <lineage>
        <taxon>Bacteria</taxon>
        <taxon>Pseudomonadati</taxon>
        <taxon>Pseudomonadota</taxon>
        <taxon>Betaproteobacteria</taxon>
        <taxon>Rhodocyclales</taxon>
        <taxon>Rhodocyclaceae</taxon>
        <taxon>Azospira</taxon>
    </lineage>
</organism>
<protein>
    <submittedName>
        <fullName evidence="13">Energy transducer TonB</fullName>
    </submittedName>
</protein>
<evidence type="ECO:0000256" key="10">
    <source>
        <dbReference type="SAM" id="MobiDB-lite"/>
    </source>
</evidence>
<dbReference type="SUPFAM" id="SSF74653">
    <property type="entry name" value="TolA/TonB C-terminal domain"/>
    <property type="match status" value="1"/>
</dbReference>
<dbReference type="InterPro" id="IPR006260">
    <property type="entry name" value="TonB/TolA_C"/>
</dbReference>